<evidence type="ECO:0000313" key="1">
    <source>
        <dbReference type="EMBL" id="KAI8429812.1"/>
    </source>
</evidence>
<dbReference type="Proteomes" id="UP001064048">
    <property type="component" value="Chromosome Z"/>
</dbReference>
<dbReference type="EMBL" id="CM046131">
    <property type="protein sequence ID" value="KAI8429812.1"/>
    <property type="molecule type" value="Genomic_DNA"/>
</dbReference>
<accession>A0ACC0K0P9</accession>
<comment type="caution">
    <text evidence="1">The sequence shown here is derived from an EMBL/GenBank/DDBJ whole genome shotgun (WGS) entry which is preliminary data.</text>
</comment>
<name>A0ACC0K0P9_CHOFU</name>
<sequence length="213" mass="24311">MGHARRPPPRSCNPPIMSVLLQPSHNVYKYGRLGCRTAYNSRKGARNGFQADPLENIRIENGPLHASKLFKPFVFTIGVSAASLAGCVIWEYESLRYHANNLLRRPGAWLSAQQRRLLAQSKSDPGPARKWWSSLKDSEKVFYPILAANVLSGAIMSVLSYVCLQYPDTRLSIIFLPMFWCNWGHSQIWGNKDKFLQYYHVLRKNDPGRMSQD</sequence>
<evidence type="ECO:0000313" key="2">
    <source>
        <dbReference type="Proteomes" id="UP001064048"/>
    </source>
</evidence>
<keyword evidence="2" id="KW-1185">Reference proteome</keyword>
<gene>
    <name evidence="1" type="ORF">MSG28_000331</name>
</gene>
<protein>
    <submittedName>
        <fullName evidence="1">Uncharacterized protein</fullName>
    </submittedName>
</protein>
<reference evidence="1 2" key="1">
    <citation type="journal article" date="2022" name="Genome Biol. Evol.">
        <title>The Spruce Budworm Genome: Reconstructing the Evolutionary History of Antifreeze Proteins.</title>
        <authorList>
            <person name="Beliveau C."/>
            <person name="Gagne P."/>
            <person name="Picq S."/>
            <person name="Vernygora O."/>
            <person name="Keeling C.I."/>
            <person name="Pinkney K."/>
            <person name="Doucet D."/>
            <person name="Wen F."/>
            <person name="Johnston J.S."/>
            <person name="Maaroufi H."/>
            <person name="Boyle B."/>
            <person name="Laroche J."/>
            <person name="Dewar K."/>
            <person name="Juretic N."/>
            <person name="Blackburn G."/>
            <person name="Nisole A."/>
            <person name="Brunet B."/>
            <person name="Brandao M."/>
            <person name="Lumley L."/>
            <person name="Duan J."/>
            <person name="Quan G."/>
            <person name="Lucarotti C.J."/>
            <person name="Roe A.D."/>
            <person name="Sperling F.A.H."/>
            <person name="Levesque R.C."/>
            <person name="Cusson M."/>
        </authorList>
    </citation>
    <scope>NUCLEOTIDE SEQUENCE [LARGE SCALE GENOMIC DNA]</scope>
    <source>
        <strain evidence="1">Glfc:IPQL:Cfum</strain>
    </source>
</reference>
<proteinExistence type="predicted"/>
<organism evidence="1 2">
    <name type="scientific">Choristoneura fumiferana</name>
    <name type="common">Spruce budworm moth</name>
    <name type="synonym">Archips fumiferana</name>
    <dbReference type="NCBI Taxonomy" id="7141"/>
    <lineage>
        <taxon>Eukaryota</taxon>
        <taxon>Metazoa</taxon>
        <taxon>Ecdysozoa</taxon>
        <taxon>Arthropoda</taxon>
        <taxon>Hexapoda</taxon>
        <taxon>Insecta</taxon>
        <taxon>Pterygota</taxon>
        <taxon>Neoptera</taxon>
        <taxon>Endopterygota</taxon>
        <taxon>Lepidoptera</taxon>
        <taxon>Glossata</taxon>
        <taxon>Ditrysia</taxon>
        <taxon>Tortricoidea</taxon>
        <taxon>Tortricidae</taxon>
        <taxon>Tortricinae</taxon>
        <taxon>Choristoneura</taxon>
    </lineage>
</organism>